<reference evidence="2" key="2">
    <citation type="submission" date="2020-07" db="EMBL/GenBank/DDBJ databases">
        <authorList>
            <person name="Lood C."/>
            <person name="Girard L."/>
        </authorList>
    </citation>
    <scope>NUCLEOTIDE SEQUENCE</scope>
    <source>
        <strain evidence="2">SWRI12</strain>
    </source>
</reference>
<dbReference type="NCBIfam" id="TIGR03696">
    <property type="entry name" value="Rhs_assc_core"/>
    <property type="match status" value="1"/>
</dbReference>
<evidence type="ECO:0000256" key="1">
    <source>
        <dbReference type="SAM" id="MobiDB-lite"/>
    </source>
</evidence>
<comment type="caution">
    <text evidence="2">The sequence shown here is derived from an EMBL/GenBank/DDBJ whole genome shotgun (WGS) entry which is preliminary data.</text>
</comment>
<dbReference type="Gene3D" id="2.180.10.10">
    <property type="entry name" value="RHS repeat-associated core"/>
    <property type="match status" value="1"/>
</dbReference>
<feature type="region of interest" description="Disordered" evidence="1">
    <location>
        <begin position="666"/>
        <end position="688"/>
    </location>
</feature>
<dbReference type="RefSeq" id="WP_186705943.1">
    <property type="nucleotide sequence ID" value="NZ_JABWRB020000008.1"/>
</dbReference>
<feature type="compositionally biased region" description="Basic and acidic residues" evidence="1">
    <location>
        <begin position="666"/>
        <end position="686"/>
    </location>
</feature>
<dbReference type="InterPro" id="IPR050708">
    <property type="entry name" value="T6SS_VgrG/RHS"/>
</dbReference>
<name>A0A923FD11_9PSED</name>
<dbReference type="EMBL" id="JABWRB020000008">
    <property type="protein sequence ID" value="MBV4498814.1"/>
    <property type="molecule type" value="Genomic_DNA"/>
</dbReference>
<accession>A0A923FD11</accession>
<dbReference type="InterPro" id="IPR022385">
    <property type="entry name" value="Rhs_assc_core"/>
</dbReference>
<keyword evidence="4" id="KW-1185">Reference proteome</keyword>
<reference evidence="2 4" key="1">
    <citation type="journal article" date="2020" name="Microorganisms">
        <title>Reliable Identification of Environmental Pseudomonas Isolates Using the rpoD Gene.</title>
        <authorList>
            <consortium name="The Broad Institute Genome Sequencing Platform"/>
            <person name="Girard L."/>
            <person name="Lood C."/>
            <person name="Rokni-Zadeh H."/>
            <person name="van Noort V."/>
            <person name="Lavigne R."/>
            <person name="De Mot R."/>
        </authorList>
    </citation>
    <scope>NUCLEOTIDE SEQUENCE</scope>
    <source>
        <strain evidence="2 4">SWRI12</strain>
    </source>
</reference>
<reference evidence="3" key="3">
    <citation type="submission" date="2021-06" db="EMBL/GenBank/DDBJ databases">
        <title>Updating the genus Pseudomonas: Description of 43 new species and partition of the Pseudomonas putida group.</title>
        <authorList>
            <person name="Girard L."/>
            <person name="Lood C."/>
            <person name="Vandamme P."/>
            <person name="Rokni-Zadeh H."/>
            <person name="Van Noort V."/>
            <person name="Hofte M."/>
            <person name="Lavigne R."/>
            <person name="De Mot R."/>
        </authorList>
    </citation>
    <scope>NUCLEOTIDE SEQUENCE</scope>
    <source>
        <strain evidence="3">SWRI12</strain>
    </source>
</reference>
<gene>
    <name evidence="3" type="ORF">HU715_026090</name>
    <name evidence="2" type="ORF">HU715_08805</name>
</gene>
<evidence type="ECO:0000313" key="4">
    <source>
        <dbReference type="Proteomes" id="UP000636518"/>
    </source>
</evidence>
<sequence length="943" mass="104588">MSARLHRKTPSINAVDGRGLPVRQVAYCRGKEGEKPQMRASRQEYDVAGRLIAQRDPRLANATDANLATVYSLSGKPLRVNSVDAGWRLNLPGDAGQILRSWDQRGNHWQSTYDNQLRLITVEEQAAGKELRKVECLSYGDSSQESAALNQCGALIRHDDSAGTLIVDEYALCGKPLGQTRHMLIEAAQPDWPTDLNDRGGLLEKGEGYKTSWSYDALGHIIQQTDAARHEQHYTFDVAGQLKSASLKIKGTEAKKTIVENLVYNAFGQVESQTAGNGVTSRAMFDPANGRLTSLSASAPGKTLQDLHYTYDAVGNVLQITDNVQPERFNSNQRVKPVSTFTYDSLYQLTSATGREAAGLIHPPALPTAGTTPFDPTQLFNFTELYTYDDGGNLTELRHVREGNNYTRTLNVAAASNRLMSWSQGDDATQTAMDFDANGNLQALCPGQPLAWNSRNQLDCVVLVKRENRADDTEHYAYDSSGQRVRKIKTTHTAAMSHTEEARYLPGLEIRTRHNERLEVITLQAGRCSVRYLHWTEGRPSGIAANQLRYSLDDHLGSSSLELDDKADLISQESYLPYGGTAWVASRSAVEADYRTIRYSGKERDASGLYYYGHRYYAPWLQRWISPDPAGAVDGLNLYCMVGNNPVRFSDHQGLIKVEKTLDKKGKPRPMEKFRQSGREHSEEILRSVSLNSKPKAGGLSRKSELKNAKSESNLVAHSYGFIKSDNIAISEAYNLPKPSGSIRGYSSATVELRGSSLANDEDRKYYLDYGTFSIKDTQAYLNEIAIQYDGASSPHNVTVSDHLLMDSPLLSRTAENAHQLQVRTKEMIASHIDNMGGILPARASAPGTHAEVRVVNTIVALWPDRAERMLSDTVIYTDKLRGTAEDFIACINCSGIIPSEVSIPSKRMVFEYDQYKTQLRSYLDRNPHPSTAPRPGSSQARK</sequence>
<dbReference type="EMBL" id="JABWRB010000008">
    <property type="protein sequence ID" value="MBC3389752.1"/>
    <property type="molecule type" value="Genomic_DNA"/>
</dbReference>
<evidence type="ECO:0000313" key="3">
    <source>
        <dbReference type="EMBL" id="MBV4498814.1"/>
    </source>
</evidence>
<evidence type="ECO:0000313" key="2">
    <source>
        <dbReference type="EMBL" id="MBC3389752.1"/>
    </source>
</evidence>
<organism evidence="2">
    <name type="scientific">Pseudomonas zanjanensis</name>
    <dbReference type="NCBI Taxonomy" id="2745496"/>
    <lineage>
        <taxon>Bacteria</taxon>
        <taxon>Pseudomonadati</taxon>
        <taxon>Pseudomonadota</taxon>
        <taxon>Gammaproteobacteria</taxon>
        <taxon>Pseudomonadales</taxon>
        <taxon>Pseudomonadaceae</taxon>
        <taxon>Pseudomonas</taxon>
    </lineage>
</organism>
<dbReference type="AlphaFoldDB" id="A0A923FD11"/>
<dbReference type="Proteomes" id="UP000636518">
    <property type="component" value="Unassembled WGS sequence"/>
</dbReference>
<dbReference type="PANTHER" id="PTHR32305:SF15">
    <property type="entry name" value="PROTEIN RHSA-RELATED"/>
    <property type="match status" value="1"/>
</dbReference>
<dbReference type="PANTHER" id="PTHR32305">
    <property type="match status" value="1"/>
</dbReference>
<feature type="region of interest" description="Disordered" evidence="1">
    <location>
        <begin position="922"/>
        <end position="943"/>
    </location>
</feature>
<protein>
    <submittedName>
        <fullName evidence="2">Toxin</fullName>
    </submittedName>
</protein>
<proteinExistence type="predicted"/>